<dbReference type="InterPro" id="IPR018060">
    <property type="entry name" value="HTH_AraC"/>
</dbReference>
<accession>A0A495IWD8</accession>
<proteinExistence type="predicted"/>
<sequence>MLNILINENIGLPYNSYNVGLKKMHNDAFFTRWKNVNLSRVAPFIYLRYYERHSTVYEKQSTVSGLTTKGYFYLNNEFAACEVFVEKVQEGFWMIAMEIRSKENIHYYITPKHKTNFYSANFISSSTEIGYQNGKDIHWDSTQVLFFDPSTSHEIYLKKGTRVKCSRLIYTNNFLNALAGSEINFSSEKGQFNQTISNRTMVKAEDFLQDRLFNILRYERNEYHYRASLFSAAYGLTTFFLKLLSGKKEIMNDLNKKDNYAMLKAAKILEVHFSDRFPGIHKLAFDCNISVSKLKRDFKKIYGITPLNYFRNLQVTYAMVSYKEREKTAKELAADLGFKKSSNFSAWYKNINDHQNYITKS</sequence>
<keyword evidence="2" id="KW-0238">DNA-binding</keyword>
<dbReference type="EMBL" id="RBKU01000001">
    <property type="protein sequence ID" value="RKR81067.1"/>
    <property type="molecule type" value="Genomic_DNA"/>
</dbReference>
<dbReference type="GO" id="GO:0043565">
    <property type="term" value="F:sequence-specific DNA binding"/>
    <property type="evidence" value="ECO:0007669"/>
    <property type="project" value="InterPro"/>
</dbReference>
<dbReference type="GO" id="GO:0003700">
    <property type="term" value="F:DNA-binding transcription factor activity"/>
    <property type="evidence" value="ECO:0007669"/>
    <property type="project" value="InterPro"/>
</dbReference>
<evidence type="ECO:0000313" key="2">
    <source>
        <dbReference type="EMBL" id="RKR81067.1"/>
    </source>
</evidence>
<comment type="caution">
    <text evidence="2">The sequence shown here is derived from an EMBL/GenBank/DDBJ whole genome shotgun (WGS) entry which is preliminary data.</text>
</comment>
<dbReference type="OrthoDB" id="5522855at2"/>
<organism evidence="2 3">
    <name type="scientific">Mucilaginibacter gracilis</name>
    <dbReference type="NCBI Taxonomy" id="423350"/>
    <lineage>
        <taxon>Bacteria</taxon>
        <taxon>Pseudomonadati</taxon>
        <taxon>Bacteroidota</taxon>
        <taxon>Sphingobacteriia</taxon>
        <taxon>Sphingobacteriales</taxon>
        <taxon>Sphingobacteriaceae</taxon>
        <taxon>Mucilaginibacter</taxon>
    </lineage>
</organism>
<dbReference type="SMART" id="SM00342">
    <property type="entry name" value="HTH_ARAC"/>
    <property type="match status" value="1"/>
</dbReference>
<evidence type="ECO:0000313" key="3">
    <source>
        <dbReference type="Proteomes" id="UP000268007"/>
    </source>
</evidence>
<feature type="domain" description="HTH araC/xylS-type" evidence="1">
    <location>
        <begin position="263"/>
        <end position="350"/>
    </location>
</feature>
<dbReference type="AlphaFoldDB" id="A0A495IWD8"/>
<reference evidence="2 3" key="1">
    <citation type="submission" date="2018-10" db="EMBL/GenBank/DDBJ databases">
        <title>Genomic Encyclopedia of Archaeal and Bacterial Type Strains, Phase II (KMG-II): from individual species to whole genera.</title>
        <authorList>
            <person name="Goeker M."/>
        </authorList>
    </citation>
    <scope>NUCLEOTIDE SEQUENCE [LARGE SCALE GENOMIC DNA]</scope>
    <source>
        <strain evidence="2 3">DSM 18602</strain>
    </source>
</reference>
<dbReference type="Pfam" id="PF12833">
    <property type="entry name" value="HTH_18"/>
    <property type="match status" value="1"/>
</dbReference>
<name>A0A495IWD8_9SPHI</name>
<evidence type="ECO:0000259" key="1">
    <source>
        <dbReference type="PROSITE" id="PS01124"/>
    </source>
</evidence>
<protein>
    <submittedName>
        <fullName evidence="2">AraC-like DNA-binding protein</fullName>
    </submittedName>
</protein>
<dbReference type="RefSeq" id="WP_121196801.1">
    <property type="nucleotide sequence ID" value="NZ_RBKU01000001.1"/>
</dbReference>
<keyword evidence="3" id="KW-1185">Reference proteome</keyword>
<dbReference type="Gene3D" id="1.10.10.60">
    <property type="entry name" value="Homeodomain-like"/>
    <property type="match status" value="1"/>
</dbReference>
<dbReference type="PROSITE" id="PS01124">
    <property type="entry name" value="HTH_ARAC_FAMILY_2"/>
    <property type="match status" value="1"/>
</dbReference>
<gene>
    <name evidence="2" type="ORF">BDD43_1211</name>
</gene>
<dbReference type="Proteomes" id="UP000268007">
    <property type="component" value="Unassembled WGS sequence"/>
</dbReference>